<sequence>MAVLERSRPAPGVELLRLNRPEVRNALDSPTLTELLAALREVDADPAIRVLVFSTTSTVAFCAGADVGEQLDAAGGERRMELFCELYAAMEALRVPTVCVCVGNVLGAGTEIAAACDLRVAGDNLKLAWMAARRGVPVGPARLVPLVGLARAKELAFTARVVGAEEALSLGLVNSAVAADEAEGAALELAAKVAEHDGVPELKAMFRELEDTQARVAYENERLMAFQRHGTGLPTGS</sequence>
<evidence type="ECO:0000313" key="1">
    <source>
        <dbReference type="EMBL" id="UUY01645.1"/>
    </source>
</evidence>
<dbReference type="Gene3D" id="3.90.226.10">
    <property type="entry name" value="2-enoyl-CoA Hydratase, Chain A, domain 1"/>
    <property type="match status" value="1"/>
</dbReference>
<dbReference type="InterPro" id="IPR029045">
    <property type="entry name" value="ClpP/crotonase-like_dom_sf"/>
</dbReference>
<accession>A0ABY5PAX2</accession>
<evidence type="ECO:0000313" key="2">
    <source>
        <dbReference type="Proteomes" id="UP001058860"/>
    </source>
</evidence>
<protein>
    <submittedName>
        <fullName evidence="1">Enoyl-CoA hydratase/isomerase family protein</fullName>
    </submittedName>
</protein>
<dbReference type="PANTHER" id="PTHR11941:SF54">
    <property type="entry name" value="ENOYL-COA HYDRATASE, MITOCHONDRIAL"/>
    <property type="match status" value="1"/>
</dbReference>
<dbReference type="Pfam" id="PF00378">
    <property type="entry name" value="ECH_1"/>
    <property type="match status" value="1"/>
</dbReference>
<dbReference type="InterPro" id="IPR001753">
    <property type="entry name" value="Enoyl-CoA_hydra/iso"/>
</dbReference>
<keyword evidence="2" id="KW-1185">Reference proteome</keyword>
<dbReference type="SUPFAM" id="SSF52096">
    <property type="entry name" value="ClpP/crotonase"/>
    <property type="match status" value="1"/>
</dbReference>
<proteinExistence type="predicted"/>
<reference evidence="2" key="1">
    <citation type="submission" date="2021-11" db="EMBL/GenBank/DDBJ databases">
        <title>Cultivation dependent microbiological survey of springs from the worlds oldest radium mine currently devoted to the extraction of radon-saturated water.</title>
        <authorList>
            <person name="Kapinusova G."/>
            <person name="Smrhova T."/>
            <person name="Strejcek M."/>
            <person name="Suman J."/>
            <person name="Jani K."/>
            <person name="Pajer P."/>
            <person name="Uhlik O."/>
        </authorList>
    </citation>
    <scope>NUCLEOTIDE SEQUENCE [LARGE SCALE GENOMIC DNA]</scope>
    <source>
        <strain evidence="2">J379</strain>
    </source>
</reference>
<dbReference type="EMBL" id="CP088295">
    <property type="protein sequence ID" value="UUY01645.1"/>
    <property type="molecule type" value="Genomic_DNA"/>
</dbReference>
<gene>
    <name evidence="1" type="ORF">LRS13_12985</name>
</gene>
<organism evidence="1 2">
    <name type="scientific">Svornostia abyssi</name>
    <dbReference type="NCBI Taxonomy" id="2898438"/>
    <lineage>
        <taxon>Bacteria</taxon>
        <taxon>Bacillati</taxon>
        <taxon>Actinomycetota</taxon>
        <taxon>Thermoleophilia</taxon>
        <taxon>Solirubrobacterales</taxon>
        <taxon>Baekduiaceae</taxon>
        <taxon>Svornostia</taxon>
    </lineage>
</organism>
<dbReference type="PANTHER" id="PTHR11941">
    <property type="entry name" value="ENOYL-COA HYDRATASE-RELATED"/>
    <property type="match status" value="1"/>
</dbReference>
<dbReference type="Proteomes" id="UP001058860">
    <property type="component" value="Chromosome"/>
</dbReference>
<dbReference type="RefSeq" id="WP_353862199.1">
    <property type="nucleotide sequence ID" value="NZ_CP088295.1"/>
</dbReference>
<name>A0ABY5PAX2_9ACTN</name>
<dbReference type="CDD" id="cd06558">
    <property type="entry name" value="crotonase-like"/>
    <property type="match status" value="1"/>
</dbReference>